<protein>
    <recommendedName>
        <fullName evidence="4">Apple domain-containing protein</fullName>
    </recommendedName>
</protein>
<dbReference type="Pfam" id="PF14295">
    <property type="entry name" value="PAN_4"/>
    <property type="match status" value="1"/>
</dbReference>
<evidence type="ECO:0000256" key="2">
    <source>
        <dbReference type="ARBA" id="ARBA00023157"/>
    </source>
</evidence>
<dbReference type="InterPro" id="IPR000177">
    <property type="entry name" value="Apple"/>
</dbReference>
<comment type="caution">
    <text evidence="5">The sequence shown here is derived from an EMBL/GenBank/DDBJ whole genome shotgun (WGS) entry which is preliminary data.</text>
</comment>
<dbReference type="GO" id="GO:0006508">
    <property type="term" value="P:proteolysis"/>
    <property type="evidence" value="ECO:0007669"/>
    <property type="project" value="InterPro"/>
</dbReference>
<evidence type="ECO:0000256" key="1">
    <source>
        <dbReference type="ARBA" id="ARBA00022737"/>
    </source>
</evidence>
<reference evidence="5" key="1">
    <citation type="submission" date="2022-11" db="EMBL/GenBank/DDBJ databases">
        <authorList>
            <person name="Morgan W.R."/>
            <person name="Tartar A."/>
        </authorList>
    </citation>
    <scope>NUCLEOTIDE SEQUENCE</scope>
    <source>
        <strain evidence="5">ARSEF 373</strain>
    </source>
</reference>
<keyword evidence="1" id="KW-0677">Repeat</keyword>
<feature type="domain" description="Apple" evidence="4">
    <location>
        <begin position="74"/>
        <end position="144"/>
    </location>
</feature>
<keyword evidence="2" id="KW-1015">Disulfide bond</keyword>
<keyword evidence="3" id="KW-0732">Signal</keyword>
<dbReference type="SMART" id="SM00223">
    <property type="entry name" value="APPLE"/>
    <property type="match status" value="1"/>
</dbReference>
<feature type="signal peptide" evidence="3">
    <location>
        <begin position="1"/>
        <end position="21"/>
    </location>
</feature>
<dbReference type="InterPro" id="IPR003609">
    <property type="entry name" value="Pan_app"/>
</dbReference>
<dbReference type="AlphaFoldDB" id="A0AAV2YP78"/>
<dbReference type="PROSITE" id="PS50948">
    <property type="entry name" value="PAN"/>
    <property type="match status" value="1"/>
</dbReference>
<dbReference type="GO" id="GO:0005576">
    <property type="term" value="C:extracellular region"/>
    <property type="evidence" value="ECO:0007669"/>
    <property type="project" value="InterPro"/>
</dbReference>
<feature type="chain" id="PRO_5043674215" description="Apple domain-containing protein" evidence="3">
    <location>
        <begin position="22"/>
        <end position="169"/>
    </location>
</feature>
<organism evidence="5 6">
    <name type="scientific">Lagenidium giganteum</name>
    <dbReference type="NCBI Taxonomy" id="4803"/>
    <lineage>
        <taxon>Eukaryota</taxon>
        <taxon>Sar</taxon>
        <taxon>Stramenopiles</taxon>
        <taxon>Oomycota</taxon>
        <taxon>Peronosporomycetes</taxon>
        <taxon>Pythiales</taxon>
        <taxon>Pythiaceae</taxon>
    </lineage>
</organism>
<evidence type="ECO:0000313" key="5">
    <source>
        <dbReference type="EMBL" id="DAZ95880.1"/>
    </source>
</evidence>
<sequence length="169" mass="17957">MMTSTVATAVAIFAATGLALATATTTTDATCNTPPGGWCGNANSTEPLQCCPTGQACSPVNWMQSFCQPIPSQCPQQLPQIEYIDTTIDVVFNVQPADCCARCVANKDCVSYTYKLGEYQQPSCALKSGARMSVVAANTISGIVPGRFIHSPQDAADQAKQHDDHQLRH</sequence>
<name>A0AAV2YP78_9STRA</name>
<evidence type="ECO:0000313" key="6">
    <source>
        <dbReference type="Proteomes" id="UP001146120"/>
    </source>
</evidence>
<keyword evidence="6" id="KW-1185">Reference proteome</keyword>
<evidence type="ECO:0000259" key="4">
    <source>
        <dbReference type="PROSITE" id="PS50948"/>
    </source>
</evidence>
<accession>A0AAV2YP78</accession>
<dbReference type="Proteomes" id="UP001146120">
    <property type="component" value="Unassembled WGS sequence"/>
</dbReference>
<dbReference type="Gene3D" id="3.50.4.10">
    <property type="entry name" value="Hepatocyte Growth Factor"/>
    <property type="match status" value="1"/>
</dbReference>
<reference evidence="5" key="2">
    <citation type="journal article" date="2023" name="Microbiol Resour">
        <title>Decontamination and Annotation of the Draft Genome Sequence of the Oomycete Lagenidium giganteum ARSEF 373.</title>
        <authorList>
            <person name="Morgan W.R."/>
            <person name="Tartar A."/>
        </authorList>
    </citation>
    <scope>NUCLEOTIDE SEQUENCE</scope>
    <source>
        <strain evidence="5">ARSEF 373</strain>
    </source>
</reference>
<proteinExistence type="predicted"/>
<evidence type="ECO:0000256" key="3">
    <source>
        <dbReference type="SAM" id="SignalP"/>
    </source>
</evidence>
<dbReference type="EMBL" id="DAKRPA010000186">
    <property type="protein sequence ID" value="DAZ95880.1"/>
    <property type="molecule type" value="Genomic_DNA"/>
</dbReference>
<gene>
    <name evidence="5" type="ORF">N0F65_009082</name>
</gene>